<accession>A0A183DQ34</accession>
<dbReference type="GO" id="GO:0007032">
    <property type="term" value="P:endosome organization"/>
    <property type="evidence" value="ECO:0007669"/>
    <property type="project" value="InterPro"/>
</dbReference>
<dbReference type="InterPro" id="IPR011989">
    <property type="entry name" value="ARM-like"/>
</dbReference>
<organism evidence="3">
    <name type="scientific">Gongylonema pulchrum</name>
    <dbReference type="NCBI Taxonomy" id="637853"/>
    <lineage>
        <taxon>Eukaryota</taxon>
        <taxon>Metazoa</taxon>
        <taxon>Ecdysozoa</taxon>
        <taxon>Nematoda</taxon>
        <taxon>Chromadorea</taxon>
        <taxon>Rhabditida</taxon>
        <taxon>Spirurina</taxon>
        <taxon>Spiruromorpha</taxon>
        <taxon>Spiruroidea</taxon>
        <taxon>Gongylonematidae</taxon>
        <taxon>Gongylonema</taxon>
    </lineage>
</organism>
<evidence type="ECO:0000313" key="1">
    <source>
        <dbReference type="EMBL" id="VDN17962.1"/>
    </source>
</evidence>
<dbReference type="WBParaSite" id="GPUH_0001083801-mRNA-1">
    <property type="protein sequence ID" value="GPUH_0001083801-mRNA-1"/>
    <property type="gene ID" value="GPUH_0001083801"/>
</dbReference>
<evidence type="ECO:0000313" key="2">
    <source>
        <dbReference type="Proteomes" id="UP000271098"/>
    </source>
</evidence>
<gene>
    <name evidence="1" type="ORF">GPUH_LOCUS10825</name>
</gene>
<sequence length="262" mass="28832">MTDELVIAGVFLRLFIANPSWQVRHPKQFTTELIEKVLECMTQPTTELDTVTSAFVALITNHPSVADHLPAQGYLPQFCTAMSSSSGSASRSAIIILSHLAENTMLLRLNCVSALIGDSAHALKCLLKRNCSNLAAQMLSTGMVQYLLQLLDSAMEGVSNVAAAKAEIVDALKNVSLDLQHGAKIAEILNKSCIWAQYKDQQVRCLFKFDFYKFIESFNPHIGYFRILGAQSGIAGYLTERMFTPPSTNFTPPPISSKKKDN</sequence>
<dbReference type="Gene3D" id="1.25.10.10">
    <property type="entry name" value="Leucine-rich Repeat Variant"/>
    <property type="match status" value="1"/>
</dbReference>
<dbReference type="EMBL" id="UYRT01078175">
    <property type="protein sequence ID" value="VDN17962.1"/>
    <property type="molecule type" value="Genomic_DNA"/>
</dbReference>
<dbReference type="InterPro" id="IPR044978">
    <property type="entry name" value="GRV2/DNAJC13"/>
</dbReference>
<keyword evidence="2" id="KW-1185">Reference proteome</keyword>
<name>A0A183DQ34_9BILA</name>
<dbReference type="PANTHER" id="PTHR36983">
    <property type="entry name" value="DNAJ HOMOLOG SUBFAMILY C MEMBER 13"/>
    <property type="match status" value="1"/>
</dbReference>
<dbReference type="OrthoDB" id="69656at2759"/>
<protein>
    <submittedName>
        <fullName evidence="3">DUF913 domain-containing protein</fullName>
    </submittedName>
</protein>
<proteinExistence type="predicted"/>
<dbReference type="SUPFAM" id="SSF48371">
    <property type="entry name" value="ARM repeat"/>
    <property type="match status" value="1"/>
</dbReference>
<dbReference type="InterPro" id="IPR016024">
    <property type="entry name" value="ARM-type_fold"/>
</dbReference>
<dbReference type="GO" id="GO:2000641">
    <property type="term" value="P:regulation of early endosome to late endosome transport"/>
    <property type="evidence" value="ECO:0007669"/>
    <property type="project" value="InterPro"/>
</dbReference>
<dbReference type="PANTHER" id="PTHR36983:SF2">
    <property type="entry name" value="DNAJ HOMOLOG SUBFAMILY C MEMBER 13"/>
    <property type="match status" value="1"/>
</dbReference>
<dbReference type="Proteomes" id="UP000271098">
    <property type="component" value="Unassembled WGS sequence"/>
</dbReference>
<reference evidence="1 2" key="2">
    <citation type="submission" date="2018-11" db="EMBL/GenBank/DDBJ databases">
        <authorList>
            <consortium name="Pathogen Informatics"/>
        </authorList>
    </citation>
    <scope>NUCLEOTIDE SEQUENCE [LARGE SCALE GENOMIC DNA]</scope>
</reference>
<dbReference type="GO" id="GO:0006898">
    <property type="term" value="P:receptor-mediated endocytosis"/>
    <property type="evidence" value="ECO:0007669"/>
    <property type="project" value="TreeGrafter"/>
</dbReference>
<evidence type="ECO:0000313" key="3">
    <source>
        <dbReference type="WBParaSite" id="GPUH_0001083801-mRNA-1"/>
    </source>
</evidence>
<reference evidence="3" key="1">
    <citation type="submission" date="2016-06" db="UniProtKB">
        <authorList>
            <consortium name="WormBaseParasite"/>
        </authorList>
    </citation>
    <scope>IDENTIFICATION</scope>
</reference>
<dbReference type="GO" id="GO:0010008">
    <property type="term" value="C:endosome membrane"/>
    <property type="evidence" value="ECO:0007669"/>
    <property type="project" value="TreeGrafter"/>
</dbReference>
<dbReference type="AlphaFoldDB" id="A0A183DQ34"/>